<proteinExistence type="predicted"/>
<dbReference type="InterPro" id="IPR016032">
    <property type="entry name" value="Sig_transdc_resp-reg_C-effctor"/>
</dbReference>
<dbReference type="InterPro" id="IPR036388">
    <property type="entry name" value="WH-like_DNA-bd_sf"/>
</dbReference>
<keyword evidence="2" id="KW-0238">DNA-binding</keyword>
<evidence type="ECO:0000256" key="3">
    <source>
        <dbReference type="ARBA" id="ARBA00023163"/>
    </source>
</evidence>
<dbReference type="InterPro" id="IPR001789">
    <property type="entry name" value="Sig_transdc_resp-reg_receiver"/>
</dbReference>
<feature type="domain" description="Response regulatory" evidence="6">
    <location>
        <begin position="4"/>
        <end position="118"/>
    </location>
</feature>
<comment type="caution">
    <text evidence="4">Lacks conserved residue(s) required for the propagation of feature annotation.</text>
</comment>
<evidence type="ECO:0000313" key="7">
    <source>
        <dbReference type="EMBL" id="MBF5052411.1"/>
    </source>
</evidence>
<dbReference type="EMBL" id="ARXR01000006">
    <property type="protein sequence ID" value="MBF5052411.1"/>
    <property type="molecule type" value="Genomic_DNA"/>
</dbReference>
<dbReference type="InterPro" id="IPR011006">
    <property type="entry name" value="CheY-like_superfamily"/>
</dbReference>
<accession>A0ABS0AE39</accession>
<comment type="caution">
    <text evidence="7">The sequence shown here is derived from an EMBL/GenBank/DDBJ whole genome shotgun (WGS) entry which is preliminary data.</text>
</comment>
<keyword evidence="3" id="KW-0804">Transcription</keyword>
<dbReference type="PROSITE" id="PS50043">
    <property type="entry name" value="HTH_LUXR_2"/>
    <property type="match status" value="1"/>
</dbReference>
<dbReference type="PROSITE" id="PS00622">
    <property type="entry name" value="HTH_LUXR_1"/>
    <property type="match status" value="1"/>
</dbReference>
<feature type="domain" description="HTH luxR-type" evidence="5">
    <location>
        <begin position="134"/>
        <end position="199"/>
    </location>
</feature>
<evidence type="ECO:0000256" key="1">
    <source>
        <dbReference type="ARBA" id="ARBA00023015"/>
    </source>
</evidence>
<reference evidence="7 8" key="1">
    <citation type="submission" date="2012-09" db="EMBL/GenBank/DDBJ databases">
        <title>Genome Sequence of alkane-degrading Bacterium Alcanivorax venustensis ISO4.</title>
        <authorList>
            <person name="Lai Q."/>
            <person name="Shao Z."/>
        </authorList>
    </citation>
    <scope>NUCLEOTIDE SEQUENCE [LARGE SCALE GENOMIC DNA]</scope>
    <source>
        <strain evidence="7 8">ISO4</strain>
    </source>
</reference>
<evidence type="ECO:0000256" key="4">
    <source>
        <dbReference type="PROSITE-ProRule" id="PRU00169"/>
    </source>
</evidence>
<protein>
    <submittedName>
        <fullName evidence="7">Two component LuxR family transcriptional regulator</fullName>
    </submittedName>
</protein>
<dbReference type="CDD" id="cd06170">
    <property type="entry name" value="LuxR_C_like"/>
    <property type="match status" value="1"/>
</dbReference>
<sequence>MESVIHLVDEDPGARDRLDRVLRRAYPPCRDYRDADDLLLRLVDDRPGCVLVALRTPGMAGLRTQQRLREAGSTLSVIFLGDSPRVSAAVGAMHAGAEDFLASPIDDDTLIETVQQAIARDRRRKVRQAARQALRERLARLTPRERETLEAVVSGLSNKGIAEALSISPKTVELHRAHMMHKMGAGSVAEVVKLYLLERPVGNRQRTD</sequence>
<dbReference type="Pfam" id="PF00196">
    <property type="entry name" value="GerE"/>
    <property type="match status" value="1"/>
</dbReference>
<dbReference type="Pfam" id="PF00072">
    <property type="entry name" value="Response_reg"/>
    <property type="match status" value="1"/>
</dbReference>
<dbReference type="PRINTS" id="PR00038">
    <property type="entry name" value="HTHLUXR"/>
</dbReference>
<evidence type="ECO:0000259" key="5">
    <source>
        <dbReference type="PROSITE" id="PS50043"/>
    </source>
</evidence>
<dbReference type="SMART" id="SM00421">
    <property type="entry name" value="HTH_LUXR"/>
    <property type="match status" value="1"/>
</dbReference>
<dbReference type="SMART" id="SM00448">
    <property type="entry name" value="REC"/>
    <property type="match status" value="1"/>
</dbReference>
<dbReference type="Proteomes" id="UP000644441">
    <property type="component" value="Unassembled WGS sequence"/>
</dbReference>
<dbReference type="Gene3D" id="3.40.50.2300">
    <property type="match status" value="1"/>
</dbReference>
<evidence type="ECO:0000313" key="8">
    <source>
        <dbReference type="Proteomes" id="UP000644441"/>
    </source>
</evidence>
<evidence type="ECO:0000256" key="2">
    <source>
        <dbReference type="ARBA" id="ARBA00023125"/>
    </source>
</evidence>
<evidence type="ECO:0000259" key="6">
    <source>
        <dbReference type="PROSITE" id="PS50110"/>
    </source>
</evidence>
<keyword evidence="8" id="KW-1185">Reference proteome</keyword>
<name>A0ABS0AE39_9GAMM</name>
<dbReference type="SUPFAM" id="SSF52172">
    <property type="entry name" value="CheY-like"/>
    <property type="match status" value="1"/>
</dbReference>
<dbReference type="PANTHER" id="PTHR44688:SF16">
    <property type="entry name" value="DNA-BINDING TRANSCRIPTIONAL ACTIVATOR DEVR_DOSR"/>
    <property type="match status" value="1"/>
</dbReference>
<dbReference type="SUPFAM" id="SSF46894">
    <property type="entry name" value="C-terminal effector domain of the bipartite response regulators"/>
    <property type="match status" value="1"/>
</dbReference>
<dbReference type="InterPro" id="IPR000792">
    <property type="entry name" value="Tscrpt_reg_LuxR_C"/>
</dbReference>
<organism evidence="7 8">
    <name type="scientific">Alloalcanivorax venustensis ISO4</name>
    <dbReference type="NCBI Taxonomy" id="1177184"/>
    <lineage>
        <taxon>Bacteria</taxon>
        <taxon>Pseudomonadati</taxon>
        <taxon>Pseudomonadota</taxon>
        <taxon>Gammaproteobacteria</taxon>
        <taxon>Oceanospirillales</taxon>
        <taxon>Alcanivoracaceae</taxon>
        <taxon>Alloalcanivorax</taxon>
    </lineage>
</organism>
<dbReference type="PANTHER" id="PTHR44688">
    <property type="entry name" value="DNA-BINDING TRANSCRIPTIONAL ACTIVATOR DEVR_DOSR"/>
    <property type="match status" value="1"/>
</dbReference>
<gene>
    <name evidence="7" type="ORF">ISO4_01013</name>
</gene>
<dbReference type="PROSITE" id="PS50110">
    <property type="entry name" value="RESPONSE_REGULATORY"/>
    <property type="match status" value="1"/>
</dbReference>
<dbReference type="Gene3D" id="1.10.10.10">
    <property type="entry name" value="Winged helix-like DNA-binding domain superfamily/Winged helix DNA-binding domain"/>
    <property type="match status" value="1"/>
</dbReference>
<keyword evidence="1" id="KW-0805">Transcription regulation</keyword>